<dbReference type="PANTHER" id="PTHR10953">
    <property type="entry name" value="UBIQUITIN-ACTIVATING ENZYME E1"/>
    <property type="match status" value="1"/>
</dbReference>
<dbReference type="Gene3D" id="1.10.10.520">
    <property type="entry name" value="Ubiquitin activating enzymes (Uba3). Chain: B, domain 2"/>
    <property type="match status" value="1"/>
</dbReference>
<evidence type="ECO:0000256" key="8">
    <source>
        <dbReference type="ARBA" id="ARBA00023624"/>
    </source>
</evidence>
<dbReference type="InterPro" id="IPR035985">
    <property type="entry name" value="Ubiquitin-activating_enz"/>
</dbReference>
<accession>A0A6G0TMK9</accession>
<evidence type="ECO:0000256" key="10">
    <source>
        <dbReference type="PROSITE-ProRule" id="PRU10132"/>
    </source>
</evidence>
<evidence type="ECO:0000313" key="14">
    <source>
        <dbReference type="Proteomes" id="UP000475862"/>
    </source>
</evidence>
<dbReference type="InterPro" id="IPR023318">
    <property type="entry name" value="Ub_act_enz_dom_a_sf"/>
</dbReference>
<evidence type="ECO:0000256" key="7">
    <source>
        <dbReference type="ARBA" id="ARBA00022840"/>
    </source>
</evidence>
<dbReference type="PROSITE" id="PS00865">
    <property type="entry name" value="UBIQUITIN_ACTIVAT_2"/>
    <property type="match status" value="1"/>
</dbReference>
<feature type="active site" description="Glycyl thioester intermediate" evidence="10">
    <location>
        <position position="213"/>
    </location>
</feature>
<evidence type="ECO:0000313" key="13">
    <source>
        <dbReference type="EMBL" id="KAE9534973.1"/>
    </source>
</evidence>
<evidence type="ECO:0000256" key="6">
    <source>
        <dbReference type="ARBA" id="ARBA00022786"/>
    </source>
</evidence>
<dbReference type="SUPFAM" id="SSF69572">
    <property type="entry name" value="Activating enzymes of the ubiquitin-like proteins"/>
    <property type="match status" value="1"/>
</dbReference>
<dbReference type="PANTHER" id="PTHR10953:SF6">
    <property type="entry name" value="NEDD8-ACTIVATING ENZYME E1 CATALYTIC SUBUNIT"/>
    <property type="match status" value="1"/>
</dbReference>
<dbReference type="InterPro" id="IPR000594">
    <property type="entry name" value="ThiF_NAD_FAD-bd"/>
</dbReference>
<evidence type="ECO:0000256" key="3">
    <source>
        <dbReference type="ARBA" id="ARBA00015203"/>
    </source>
</evidence>
<dbReference type="FunFam" id="1.10.10.520:FF:000001">
    <property type="entry name" value="NEDD8-activating enzyme E1 catalytic subunit"/>
    <property type="match status" value="1"/>
</dbReference>
<name>A0A6G0TMK9_APHGL</name>
<dbReference type="AlphaFoldDB" id="A0A6G0TMK9"/>
<dbReference type="Pfam" id="PF00899">
    <property type="entry name" value="ThiF"/>
    <property type="match status" value="1"/>
</dbReference>
<dbReference type="UniPathway" id="UPA00885"/>
<evidence type="ECO:0000256" key="9">
    <source>
        <dbReference type="ARBA" id="ARBA00024626"/>
    </source>
</evidence>
<keyword evidence="4 11" id="KW-0436">Ligase</keyword>
<evidence type="ECO:0000256" key="2">
    <source>
        <dbReference type="ARBA" id="ARBA00006310"/>
    </source>
</evidence>
<dbReference type="Gene3D" id="3.40.50.720">
    <property type="entry name" value="NAD(P)-binding Rossmann-like Domain"/>
    <property type="match status" value="1"/>
</dbReference>
<gene>
    <name evidence="13" type="ORF">AGLY_008265</name>
</gene>
<evidence type="ECO:0000256" key="4">
    <source>
        <dbReference type="ARBA" id="ARBA00022598"/>
    </source>
</evidence>
<keyword evidence="14" id="KW-1185">Reference proteome</keyword>
<comment type="caution">
    <text evidence="13">The sequence shown here is derived from an EMBL/GenBank/DDBJ whole genome shotgun (WGS) entry which is preliminary data.</text>
</comment>
<comment type="function">
    <text evidence="11">Catalytic subunit of the dimeric E1 enzyme, which activates NEDD8.</text>
</comment>
<dbReference type="GO" id="GO:0045116">
    <property type="term" value="P:protein neddylation"/>
    <property type="evidence" value="ECO:0007669"/>
    <property type="project" value="UniProtKB-UniRule"/>
</dbReference>
<proteinExistence type="inferred from homology"/>
<organism evidence="13 14">
    <name type="scientific">Aphis glycines</name>
    <name type="common">Soybean aphid</name>
    <dbReference type="NCBI Taxonomy" id="307491"/>
    <lineage>
        <taxon>Eukaryota</taxon>
        <taxon>Metazoa</taxon>
        <taxon>Ecdysozoa</taxon>
        <taxon>Arthropoda</taxon>
        <taxon>Hexapoda</taxon>
        <taxon>Insecta</taxon>
        <taxon>Pterygota</taxon>
        <taxon>Neoptera</taxon>
        <taxon>Paraneoptera</taxon>
        <taxon>Hemiptera</taxon>
        <taxon>Sternorrhyncha</taxon>
        <taxon>Aphidomorpha</taxon>
        <taxon>Aphidoidea</taxon>
        <taxon>Aphididae</taxon>
        <taxon>Aphidini</taxon>
        <taxon>Aphis</taxon>
        <taxon>Aphis</taxon>
    </lineage>
</organism>
<reference evidence="13 14" key="1">
    <citation type="submission" date="2019-08" db="EMBL/GenBank/DDBJ databases">
        <title>The genome of the soybean aphid Biotype 1, its phylome, world population structure and adaptation to the North American continent.</title>
        <authorList>
            <person name="Giordano R."/>
            <person name="Donthu R.K."/>
            <person name="Hernandez A.G."/>
            <person name="Wright C.L."/>
            <person name="Zimin A.V."/>
        </authorList>
    </citation>
    <scope>NUCLEOTIDE SEQUENCE [LARGE SCALE GENOMIC DNA]</scope>
    <source>
        <tissue evidence="13">Whole aphids</tissue>
    </source>
</reference>
<dbReference type="InterPro" id="IPR033127">
    <property type="entry name" value="UBQ-activ_enz_E1_Cys_AS"/>
</dbReference>
<dbReference type="EC" id="6.2.1.64" evidence="8 11"/>
<dbReference type="OrthoDB" id="5977743at2759"/>
<keyword evidence="7 11" id="KW-0067">ATP-binding</keyword>
<dbReference type="Gene3D" id="3.10.290.20">
    <property type="entry name" value="Ubiquitin-like 2 activating enzyme e1b. Chain: B, domain 3"/>
    <property type="match status" value="1"/>
</dbReference>
<evidence type="ECO:0000259" key="12">
    <source>
        <dbReference type="SMART" id="SM01181"/>
    </source>
</evidence>
<comment type="catalytic activity">
    <reaction evidence="9 11">
        <text>ATP + [NEDD8 protein] + [E1 NEDD8-activating enzyme]-L-cysteine = AMP + diphosphate + [E1 NEDD8-activating enzyme]-S-[NEDD8 protein]-yl-L-cysteine.</text>
        <dbReference type="EC" id="6.2.1.64"/>
    </reaction>
</comment>
<dbReference type="EMBL" id="VYZN01000027">
    <property type="protein sequence ID" value="KAE9534973.1"/>
    <property type="molecule type" value="Genomic_DNA"/>
</dbReference>
<dbReference type="GO" id="GO:0019781">
    <property type="term" value="F:NEDD8 activating enzyme activity"/>
    <property type="evidence" value="ECO:0007669"/>
    <property type="project" value="UniProtKB-UniRule"/>
</dbReference>
<protein>
    <recommendedName>
        <fullName evidence="3 11">NEDD8-activating enzyme E1 catalytic subunit</fullName>
        <ecNumber evidence="8 11">6.2.1.64</ecNumber>
    </recommendedName>
</protein>
<dbReference type="CDD" id="cd01488">
    <property type="entry name" value="Uba3_RUB"/>
    <property type="match status" value="1"/>
</dbReference>
<feature type="domain" description="E2 binding" evidence="12">
    <location>
        <begin position="349"/>
        <end position="438"/>
    </location>
</feature>
<evidence type="ECO:0000256" key="5">
    <source>
        <dbReference type="ARBA" id="ARBA00022741"/>
    </source>
</evidence>
<keyword evidence="5 11" id="KW-0547">Nucleotide-binding</keyword>
<dbReference type="SMART" id="SM01181">
    <property type="entry name" value="E2_bind"/>
    <property type="match status" value="1"/>
</dbReference>
<dbReference type="InterPro" id="IPR030468">
    <property type="entry name" value="Uba3_N"/>
</dbReference>
<dbReference type="Pfam" id="PF08825">
    <property type="entry name" value="E2_bind"/>
    <property type="match status" value="1"/>
</dbReference>
<dbReference type="GO" id="GO:0005634">
    <property type="term" value="C:nucleus"/>
    <property type="evidence" value="ECO:0007669"/>
    <property type="project" value="TreeGrafter"/>
</dbReference>
<dbReference type="InterPro" id="IPR045886">
    <property type="entry name" value="ThiF/MoeB/HesA"/>
</dbReference>
<keyword evidence="6 11" id="KW-0833">Ubl conjugation pathway</keyword>
<comment type="pathway">
    <text evidence="1 11">Protein modification; protein neddylation.</text>
</comment>
<dbReference type="Proteomes" id="UP000475862">
    <property type="component" value="Unassembled WGS sequence"/>
</dbReference>
<comment type="similarity">
    <text evidence="2 11">Belongs to the ubiquitin-activating E1 family. UBA3 subfamily.</text>
</comment>
<sequence length="443" mass="49861">MSDNDHKRWSHLKKILERSSPFCHPDFEPGTGILDFLQNSCKLLVVGAGGLGCELLKDLAMMGFGDVHVIDMDTIDLSNLNRQFLFRKKDVNSSKAEVAAKFINERVPTCRVTPHHCKIQDKSEDFYRGFHFVVCGLDSVVARRWINGMLVSLLSYDDNQQLDNTTVIPLIDGGTEGFKGNVRVILPGITPCIDCTLDLFPPQKTSQVTYPLCTIASTPRLPEHCIEYVKLIQWQKENPFDSNIDTDDPVHISWIYEKSLERADQFGINGVNYRLVQGVIKNIIPAVASTNAVIAAACVTEAFKVATSCCPLLNNYAVFNDADGIYTYTYEAERKPDCITCSPYKAKYLDIDDTNVRLEKIIEMLGEHQQYQMKNPALTIELDGKRKTLYMPNVPSIELKTRPNLKMTLEQLGISDGCKLLVADITNPRAFEIILKIKNNCKK</sequence>
<dbReference type="InterPro" id="IPR014929">
    <property type="entry name" value="E2-binding"/>
</dbReference>
<dbReference type="GO" id="GO:0005524">
    <property type="term" value="F:ATP binding"/>
    <property type="evidence" value="ECO:0007669"/>
    <property type="project" value="UniProtKB-UniRule"/>
</dbReference>
<dbReference type="GO" id="GO:0005737">
    <property type="term" value="C:cytoplasm"/>
    <property type="evidence" value="ECO:0007669"/>
    <property type="project" value="TreeGrafter"/>
</dbReference>
<evidence type="ECO:0000256" key="11">
    <source>
        <dbReference type="RuleBase" id="RU368009"/>
    </source>
</evidence>
<evidence type="ECO:0000256" key="1">
    <source>
        <dbReference type="ARBA" id="ARBA00005032"/>
    </source>
</evidence>